<name>A0A8I0WSP3_9GAMM</name>
<comment type="caution">
    <text evidence="2">The sequence shown here is derived from an EMBL/GenBank/DDBJ whole genome shotgun (WGS) entry which is preliminary data.</text>
</comment>
<sequence length="655" mass="74468">MKTFICVFEPTTEARTNNGAVPLAIALSTANAKLATATAVVKLSEAYPEAMDNFNTDEPLISEYLDGSACPTLDAFDEKFAVENEYDGTQWKPIEYREFKKLATKPRIASLLLFGKTQITNKEFSFTLKYLAGTEDPKIRNIATGLAEITKLSLMDAEQTMEIAQAIYEFANEDVTVEEAKSLGESWLTEEPEQQQEEISSIKRNYSTIDTEIALALLDDFDPNNVLASQVKKAKELIDDDNKAWKRWSMDLRTTAGILDIPREKIFSLIAESKKQPELLDNPNARKELIDLHLGISKSNNTKKEEITTKLIKTDNASLVSKENTVEKETKPKRSRKKQEVAPKAETAQVIEQTEEPKEPETLSVQHDNFEQRASVLEEVLNAGDANNLNIWKRVQRTDPRFTKPLEGMGFVGTSINSTYMFMRATEIFGPIGEGWGYEVLEEKFIDGKPLVEPVLDERNKQVATRFLRDGDGALFCEQNHSIKIRFWYIIECETRGEFESYGATPYRYQTNYGIKVDGEAIKKSLTDAIKKALSMLGFSSDVFMGMHDNPEYLASNKLEFEIKNASEKAEDITRIRKELDEKFTKHTEVMRSAVTENELRGIASTLTREISAHIKSAQERRDNDYEKYLSGRLRRLNQIEKECLDQLKHKEEAI</sequence>
<evidence type="ECO:0000313" key="3">
    <source>
        <dbReference type="Proteomes" id="UP000612266"/>
    </source>
</evidence>
<protein>
    <recommendedName>
        <fullName evidence="4">Exonuclease</fullName>
    </recommendedName>
</protein>
<feature type="compositionally biased region" description="Basic and acidic residues" evidence="1">
    <location>
        <begin position="324"/>
        <end position="343"/>
    </location>
</feature>
<dbReference type="Proteomes" id="UP000612266">
    <property type="component" value="Unassembled WGS sequence"/>
</dbReference>
<dbReference type="EMBL" id="JADSJR010000016">
    <property type="protein sequence ID" value="MBG2915140.1"/>
    <property type="molecule type" value="Genomic_DNA"/>
</dbReference>
<organism evidence="2 3">
    <name type="scientific">Proteus terrae subsp. cibarius</name>
    <dbReference type="NCBI Taxonomy" id="626774"/>
    <lineage>
        <taxon>Bacteria</taxon>
        <taxon>Pseudomonadati</taxon>
        <taxon>Pseudomonadota</taxon>
        <taxon>Gammaproteobacteria</taxon>
        <taxon>Enterobacterales</taxon>
        <taxon>Morganellaceae</taxon>
        <taxon>Proteus</taxon>
    </lineage>
</organism>
<evidence type="ECO:0000313" key="2">
    <source>
        <dbReference type="EMBL" id="MBG2915140.1"/>
    </source>
</evidence>
<dbReference type="AlphaFoldDB" id="A0A8I0WSP3"/>
<accession>A0A8I0WSP3</accession>
<proteinExistence type="predicted"/>
<feature type="region of interest" description="Disordered" evidence="1">
    <location>
        <begin position="320"/>
        <end position="365"/>
    </location>
</feature>
<evidence type="ECO:0000256" key="1">
    <source>
        <dbReference type="SAM" id="MobiDB-lite"/>
    </source>
</evidence>
<reference evidence="2" key="1">
    <citation type="submission" date="2020-11" db="EMBL/GenBank/DDBJ databases">
        <title>Enhanced detection system for hospital associated transmission using whole genome sequencing surveillance.</title>
        <authorList>
            <person name="Harrison L.H."/>
            <person name="Van Tyne D."/>
            <person name="Marsh J.W."/>
            <person name="Griffith M.P."/>
            <person name="Snyder D.J."/>
            <person name="Cooper V.S."/>
            <person name="Mustapha M."/>
        </authorList>
    </citation>
    <scope>NUCLEOTIDE SEQUENCE</scope>
    <source>
        <strain evidence="2">PR00070</strain>
    </source>
</reference>
<evidence type="ECO:0008006" key="4">
    <source>
        <dbReference type="Google" id="ProtNLM"/>
    </source>
</evidence>
<gene>
    <name evidence="2" type="ORF">I4901_12275</name>
</gene>
<dbReference type="RefSeq" id="WP_196563788.1">
    <property type="nucleotide sequence ID" value="NZ_JADSJR010000016.1"/>
</dbReference>